<keyword evidence="1" id="KW-1133">Transmembrane helix</keyword>
<accession>A0A4R6RCC5</accession>
<protein>
    <submittedName>
        <fullName evidence="2">Uncharacterized protein</fullName>
    </submittedName>
</protein>
<keyword evidence="1" id="KW-0812">Transmembrane</keyword>
<reference evidence="2 3" key="1">
    <citation type="submission" date="2019-03" db="EMBL/GenBank/DDBJ databases">
        <title>Genomic Encyclopedia of Type Strains, Phase IV (KMG-IV): sequencing the most valuable type-strain genomes for metagenomic binning, comparative biology and taxonomic classification.</title>
        <authorList>
            <person name="Goeker M."/>
        </authorList>
    </citation>
    <scope>NUCLEOTIDE SEQUENCE [LARGE SCALE GENOMIC DNA]</scope>
    <source>
        <strain evidence="2 3">DSM 11901</strain>
    </source>
</reference>
<dbReference type="AlphaFoldDB" id="A0A4R6RCC5"/>
<evidence type="ECO:0000256" key="1">
    <source>
        <dbReference type="SAM" id="Phobius"/>
    </source>
</evidence>
<sequence>MDSKFWSNDPKDNHRIFRDRKGRMVVKVVTPGGVVAIIGADIPVTTIAALKHKIHSRILARREANKMVGIDPMRLRFLPEDDGDTRANDLLPSD</sequence>
<evidence type="ECO:0000313" key="2">
    <source>
        <dbReference type="EMBL" id="TDP83800.1"/>
    </source>
</evidence>
<keyword evidence="1" id="KW-0472">Membrane</keyword>
<name>A0A4R6RCC5_9BURK</name>
<proteinExistence type="predicted"/>
<evidence type="ECO:0000313" key="3">
    <source>
        <dbReference type="Proteomes" id="UP000294593"/>
    </source>
</evidence>
<comment type="caution">
    <text evidence="2">The sequence shown here is derived from an EMBL/GenBank/DDBJ whole genome shotgun (WGS) entry which is preliminary data.</text>
</comment>
<keyword evidence="3" id="KW-1185">Reference proteome</keyword>
<feature type="transmembrane region" description="Helical" evidence="1">
    <location>
        <begin position="28"/>
        <end position="50"/>
    </location>
</feature>
<dbReference type="EMBL" id="SNXW01000004">
    <property type="protein sequence ID" value="TDP83800.1"/>
    <property type="molecule type" value="Genomic_DNA"/>
</dbReference>
<dbReference type="RefSeq" id="WP_133608562.1">
    <property type="nucleotide sequence ID" value="NZ_SNXW01000004.1"/>
</dbReference>
<organism evidence="2 3">
    <name type="scientific">Aquabacterium commune</name>
    <dbReference type="NCBI Taxonomy" id="70586"/>
    <lineage>
        <taxon>Bacteria</taxon>
        <taxon>Pseudomonadati</taxon>
        <taxon>Pseudomonadota</taxon>
        <taxon>Betaproteobacteria</taxon>
        <taxon>Burkholderiales</taxon>
        <taxon>Aquabacterium</taxon>
    </lineage>
</organism>
<gene>
    <name evidence="2" type="ORF">EV672_104181</name>
</gene>
<dbReference type="Proteomes" id="UP000294593">
    <property type="component" value="Unassembled WGS sequence"/>
</dbReference>